<evidence type="ECO:0000313" key="1">
    <source>
        <dbReference type="EMBL" id="BAQ00542.1"/>
    </source>
</evidence>
<sequence length="77" mass="8590">MPTRTTRHPANSCSPVNSENWRRMLVTGELTVNIALVTKQISVKGKMGPLLKDIPQFKYIIVKLSELGPRALDQEAT</sequence>
<dbReference type="EMBL" id="AB970510">
    <property type="protein sequence ID" value="BAQ00542.1"/>
    <property type="molecule type" value="Genomic_DNA"/>
</dbReference>
<protein>
    <recommendedName>
        <fullName evidence="2">SCP2 domain-containing protein</fullName>
    </recommendedName>
</protein>
<dbReference type="AlphaFoldDB" id="A0A0A8J3G6"/>
<reference evidence="1" key="1">
    <citation type="submission" date="2014-06" db="EMBL/GenBank/DDBJ databases">
        <title>Degradation of benzotrifluoride via the dioxygenase pathway in Rhodococcus sp. 065240.</title>
        <authorList>
            <person name="Yano K."/>
            <person name="Wachi M."/>
            <person name="Kitazume T."/>
            <person name="Iwai N."/>
        </authorList>
    </citation>
    <scope>NUCLEOTIDE SEQUENCE</scope>
    <source>
        <strain evidence="1">065240</strain>
    </source>
</reference>
<accession>A0A0A8J3G6</accession>
<evidence type="ECO:0008006" key="2">
    <source>
        <dbReference type="Google" id="ProtNLM"/>
    </source>
</evidence>
<proteinExistence type="predicted"/>
<organism evidence="1">
    <name type="scientific">Rhodococcus sp. 065240</name>
    <dbReference type="NCBI Taxonomy" id="1509445"/>
    <lineage>
        <taxon>Bacteria</taxon>
        <taxon>Bacillati</taxon>
        <taxon>Actinomycetota</taxon>
        <taxon>Actinomycetes</taxon>
        <taxon>Mycobacteriales</taxon>
        <taxon>Nocardiaceae</taxon>
        <taxon>Rhodococcus</taxon>
    </lineage>
</organism>
<name>A0A0A8J3G6_9NOCA</name>